<dbReference type="EMBL" id="BSXS01002710">
    <property type="protein sequence ID" value="GME79709.1"/>
    <property type="molecule type" value="Genomic_DNA"/>
</dbReference>
<organism evidence="1 2">
    <name type="scientific">Ambrosiozyma monospora</name>
    <name type="common">Yeast</name>
    <name type="synonym">Endomycopsis monosporus</name>
    <dbReference type="NCBI Taxonomy" id="43982"/>
    <lineage>
        <taxon>Eukaryota</taxon>
        <taxon>Fungi</taxon>
        <taxon>Dikarya</taxon>
        <taxon>Ascomycota</taxon>
        <taxon>Saccharomycotina</taxon>
        <taxon>Pichiomycetes</taxon>
        <taxon>Pichiales</taxon>
        <taxon>Pichiaceae</taxon>
        <taxon>Ambrosiozyma</taxon>
    </lineage>
</organism>
<dbReference type="Proteomes" id="UP001165064">
    <property type="component" value="Unassembled WGS sequence"/>
</dbReference>
<sequence length="178" mass="19988">MLSQEYPSVPKTVIDNLSIKENYFASEATESRRATHKILSIHRFFGSVFNDGMNLESKTYSFDEVSCEHAFPLSTMKSVKSGRSANGKLSVICEDSIFDTETDYDETNQHVASSFSSFVSSASSGHKKSFMERILEVKDKIPALHNDVHVHIASRNDILTCEVAPQGYMDVHEFLKPK</sequence>
<keyword evidence="2" id="KW-1185">Reference proteome</keyword>
<gene>
    <name evidence="1" type="ORF">Amon02_000409100</name>
</gene>
<accession>A0ACB5T2W5</accession>
<reference evidence="1" key="1">
    <citation type="submission" date="2023-04" db="EMBL/GenBank/DDBJ databases">
        <title>Ambrosiozyma monospora NBRC 10751.</title>
        <authorList>
            <person name="Ichikawa N."/>
            <person name="Sato H."/>
            <person name="Tonouchi N."/>
        </authorList>
    </citation>
    <scope>NUCLEOTIDE SEQUENCE</scope>
    <source>
        <strain evidence="1">NBRC 10751</strain>
    </source>
</reference>
<comment type="caution">
    <text evidence="1">The sequence shown here is derived from an EMBL/GenBank/DDBJ whole genome shotgun (WGS) entry which is preliminary data.</text>
</comment>
<evidence type="ECO:0000313" key="2">
    <source>
        <dbReference type="Proteomes" id="UP001165064"/>
    </source>
</evidence>
<evidence type="ECO:0000313" key="1">
    <source>
        <dbReference type="EMBL" id="GME79709.1"/>
    </source>
</evidence>
<protein>
    <submittedName>
        <fullName evidence="1">Unnamed protein product</fullName>
    </submittedName>
</protein>
<name>A0ACB5T2W5_AMBMO</name>
<proteinExistence type="predicted"/>